<reference evidence="1" key="1">
    <citation type="submission" date="2016-04" db="EMBL/GenBank/DDBJ databases">
        <authorList>
            <person name="Evans L.H."/>
            <person name="Alamgir A."/>
            <person name="Owens N."/>
            <person name="Weber N.D."/>
            <person name="Virtaneva K."/>
            <person name="Barbian K."/>
            <person name="Babar A."/>
            <person name="Rosenke K."/>
        </authorList>
    </citation>
    <scope>NUCLEOTIDE SEQUENCE</scope>
    <source>
        <strain evidence="1">Nono1</strain>
    </source>
</reference>
<evidence type="ECO:0000313" key="1">
    <source>
        <dbReference type="EMBL" id="SBP00088.1"/>
    </source>
</evidence>
<protein>
    <submittedName>
        <fullName evidence="1">Phage protein</fullName>
    </submittedName>
</protein>
<dbReference type="EMBL" id="LT559118">
    <property type="protein sequence ID" value="SBP00088.1"/>
    <property type="molecule type" value="Genomic_DNA"/>
</dbReference>
<gene>
    <name evidence="1" type="ORF">BN4615_P9604</name>
</gene>
<accession>A0A1M4EMP4</accession>
<sequence length="99" mass="10712">MPEILAVCVALVTLAGGGAVAAKLIKLLKKLSDAVDDWQGEPARKGVPARPGVMERLEAIEAQLRPNGGASARDAINRVERTVTRLSDQFHEQLRQQED</sequence>
<dbReference type="RefSeq" id="WP_225268709.1">
    <property type="nucleotide sequence ID" value="NZ_CP084058.1"/>
</dbReference>
<name>A0A1M4EMP4_9ACTN</name>
<organism evidence="1">
    <name type="scientific">Nonomuraea gerenzanensis</name>
    <dbReference type="NCBI Taxonomy" id="93944"/>
    <lineage>
        <taxon>Bacteria</taxon>
        <taxon>Bacillati</taxon>
        <taxon>Actinomycetota</taxon>
        <taxon>Actinomycetes</taxon>
        <taxon>Streptosporangiales</taxon>
        <taxon>Streptosporangiaceae</taxon>
        <taxon>Nonomuraea</taxon>
    </lineage>
</organism>
<dbReference type="AlphaFoldDB" id="A0A1M4EMP4"/>
<proteinExistence type="predicted"/>